<dbReference type="OrthoDB" id="9801841at2"/>
<proteinExistence type="predicted"/>
<feature type="domain" description="PPM-type phosphatase" evidence="2">
    <location>
        <begin position="2"/>
        <end position="242"/>
    </location>
</feature>
<dbReference type="AlphaFoldDB" id="A0A4Z0GTC0"/>
<evidence type="ECO:0000313" key="3">
    <source>
        <dbReference type="EMBL" id="TGB00240.1"/>
    </source>
</evidence>
<dbReference type="InterPro" id="IPR036457">
    <property type="entry name" value="PPM-type-like_dom_sf"/>
</dbReference>
<dbReference type="SMART" id="SM00331">
    <property type="entry name" value="PP2C_SIG"/>
    <property type="match status" value="1"/>
</dbReference>
<gene>
    <name evidence="3" type="ORF">E4665_00785</name>
</gene>
<dbReference type="SUPFAM" id="SSF81606">
    <property type="entry name" value="PP2C-like"/>
    <property type="match status" value="1"/>
</dbReference>
<dbReference type="Proteomes" id="UP000298347">
    <property type="component" value="Unassembled WGS sequence"/>
</dbReference>
<dbReference type="Pfam" id="PF13672">
    <property type="entry name" value="PP2C_2"/>
    <property type="match status" value="1"/>
</dbReference>
<dbReference type="NCBIfam" id="NF033484">
    <property type="entry name" value="Stp1_PP2C_phos"/>
    <property type="match status" value="1"/>
</dbReference>
<evidence type="ECO:0000256" key="1">
    <source>
        <dbReference type="SAM" id="Coils"/>
    </source>
</evidence>
<comment type="caution">
    <text evidence="3">The sequence shown here is derived from an EMBL/GenBank/DDBJ whole genome shotgun (WGS) entry which is preliminary data.</text>
</comment>
<dbReference type="RefSeq" id="WP_135346886.1">
    <property type="nucleotide sequence ID" value="NZ_SRJD01000001.1"/>
</dbReference>
<reference evidence="3 4" key="1">
    <citation type="journal article" date="2015" name="Int. J. Syst. Evol. Microbiol.">
        <title>Sporolactobacillus shoreae sp. nov. and Sporolactobacillus spathodeae sp. nov., two spore-forming lactic acid bacteria isolated from tree barks in Thailand.</title>
        <authorList>
            <person name="Thamacharoensuk T."/>
            <person name="Kitahara M."/>
            <person name="Ohkuma M."/>
            <person name="Thongchul N."/>
            <person name="Tanasupawat S."/>
        </authorList>
    </citation>
    <scope>NUCLEOTIDE SEQUENCE [LARGE SCALE GENOMIC DNA]</scope>
    <source>
        <strain evidence="3 4">BK92</strain>
    </source>
</reference>
<keyword evidence="1" id="KW-0175">Coiled coil</keyword>
<dbReference type="EMBL" id="SRJD01000001">
    <property type="protein sequence ID" value="TGB00240.1"/>
    <property type="molecule type" value="Genomic_DNA"/>
</dbReference>
<dbReference type="SMART" id="SM00332">
    <property type="entry name" value="PP2Cc"/>
    <property type="match status" value="1"/>
</dbReference>
<organism evidence="3 4">
    <name type="scientific">Sporolactobacillus shoreae</name>
    <dbReference type="NCBI Taxonomy" id="1465501"/>
    <lineage>
        <taxon>Bacteria</taxon>
        <taxon>Bacillati</taxon>
        <taxon>Bacillota</taxon>
        <taxon>Bacilli</taxon>
        <taxon>Bacillales</taxon>
        <taxon>Sporolactobacillaceae</taxon>
        <taxon>Sporolactobacillus</taxon>
    </lineage>
</organism>
<accession>A0A4Z0GTC0</accession>
<dbReference type="InterPro" id="IPR001932">
    <property type="entry name" value="PPM-type_phosphatase-like_dom"/>
</dbReference>
<evidence type="ECO:0000313" key="4">
    <source>
        <dbReference type="Proteomes" id="UP000298347"/>
    </source>
</evidence>
<dbReference type="PROSITE" id="PS51746">
    <property type="entry name" value="PPM_2"/>
    <property type="match status" value="1"/>
</dbReference>
<dbReference type="CDD" id="cd00143">
    <property type="entry name" value="PP2Cc"/>
    <property type="match status" value="1"/>
</dbReference>
<dbReference type="PANTHER" id="PTHR47992">
    <property type="entry name" value="PROTEIN PHOSPHATASE"/>
    <property type="match status" value="1"/>
</dbReference>
<dbReference type="GO" id="GO:0004722">
    <property type="term" value="F:protein serine/threonine phosphatase activity"/>
    <property type="evidence" value="ECO:0007669"/>
    <property type="project" value="InterPro"/>
</dbReference>
<name>A0A4Z0GTC0_9BACL</name>
<keyword evidence="4" id="KW-1185">Reference proteome</keyword>
<protein>
    <submittedName>
        <fullName evidence="3">Stp1/IreP family PP2C-type Ser/Thr phosphatase</fullName>
    </submittedName>
</protein>
<evidence type="ECO:0000259" key="2">
    <source>
        <dbReference type="PROSITE" id="PS51746"/>
    </source>
</evidence>
<dbReference type="InterPro" id="IPR015655">
    <property type="entry name" value="PP2C"/>
</dbReference>
<feature type="coiled-coil region" evidence="1">
    <location>
        <begin position="205"/>
        <end position="232"/>
    </location>
</feature>
<sequence length="249" mass="27256">MRAVFGTDIGKVRTHNEDSVRVFTGKNQLLGIVADGMGGHVAGEVASSLAVEAAEKKWNEISETLTMQEAVKWLNQLVRSMNVRIYDYSESHFDCRGMGTTVAAAFCGNDFAVVSTVGDSRVYIWHEGIKASQITEDHTLVNELVKSGQLSKEDAEVHPKKHVLTRALGTEPAVQLDTMTLDWPEGSRLVVCSDGLTNRLSDEWISRALAENNSLQEKADQLIRDANEAGGDDNISLIIISHDSDGDEK</sequence>
<dbReference type="Gene3D" id="3.60.40.10">
    <property type="entry name" value="PPM-type phosphatase domain"/>
    <property type="match status" value="1"/>
</dbReference>